<evidence type="ECO:0000256" key="16">
    <source>
        <dbReference type="ARBA" id="ARBA00023098"/>
    </source>
</evidence>
<comment type="similarity">
    <text evidence="2 24">Belongs to the bacterial diacylglycerol kinase family.</text>
</comment>
<keyword evidence="12 24" id="KW-0418">Kinase</keyword>
<evidence type="ECO:0000256" key="4">
    <source>
        <dbReference type="ARBA" id="ARBA00017575"/>
    </source>
</evidence>
<sequence length="128" mass="13860">MSGEPEPQRAVKPVAGIQRIINAYGYSLSGLRLAWRSEAAFREEVALLLVGLPLGLWLGETPIEKILLIGVLFLVLIVELLNSAIEAIVDLSSPQYHPLAKQSKDIASAAVFISLLLAAGVWLTILLF</sequence>
<dbReference type="EC" id="2.7.1.107" evidence="3 24"/>
<evidence type="ECO:0000256" key="18">
    <source>
        <dbReference type="ARBA" id="ARBA00023209"/>
    </source>
</evidence>
<comment type="function">
    <text evidence="24">Catalyzes the ATP-dependent phosphorylation of sn-l,2-diacylglycerol (DAG) to phosphatidic acid. Involved in the recycling of diacylglycerol produced as a by-product during membrane-derived oligosaccharide (MDO) biosynthesis.</text>
</comment>
<keyword evidence="19 24" id="KW-1208">Phospholipid metabolism</keyword>
<keyword evidence="5" id="KW-1003">Cell membrane</keyword>
<feature type="binding site" evidence="21">
    <location>
        <begin position="32"/>
        <end position="35"/>
    </location>
    <ligand>
        <name>substrate</name>
    </ligand>
</feature>
<keyword evidence="6" id="KW-0444">Lipid biosynthesis</keyword>
<feature type="binding site" evidence="21">
    <location>
        <position position="79"/>
    </location>
    <ligand>
        <name>substrate</name>
    </ligand>
</feature>
<protein>
    <recommendedName>
        <fullName evidence="4 24">Diacylglycerol kinase</fullName>
        <ecNumber evidence="3 24">2.7.1.107</ecNumber>
    </recommendedName>
</protein>
<evidence type="ECO:0000256" key="10">
    <source>
        <dbReference type="ARBA" id="ARBA00022723"/>
    </source>
</evidence>
<evidence type="ECO:0000256" key="20">
    <source>
        <dbReference type="PIRSR" id="PIRSR600829-1"/>
    </source>
</evidence>
<keyword evidence="17 24" id="KW-0472">Membrane</keyword>
<feature type="binding site" evidence="21">
    <location>
        <begin position="40"/>
        <end position="44"/>
    </location>
    <ligand>
        <name>substrate</name>
    </ligand>
</feature>
<evidence type="ECO:0000256" key="9">
    <source>
        <dbReference type="ARBA" id="ARBA00022692"/>
    </source>
</evidence>
<keyword evidence="18" id="KW-0594">Phospholipid biosynthesis</keyword>
<evidence type="ECO:0000256" key="12">
    <source>
        <dbReference type="ARBA" id="ARBA00022777"/>
    </source>
</evidence>
<evidence type="ECO:0000256" key="15">
    <source>
        <dbReference type="ARBA" id="ARBA00022989"/>
    </source>
</evidence>
<dbReference type="InterPro" id="IPR000829">
    <property type="entry name" value="DAGK"/>
</dbReference>
<keyword evidence="8 24" id="KW-0808">Transferase</keyword>
<feature type="binding site" evidence="21">
    <location>
        <position position="19"/>
    </location>
    <ligand>
        <name>substrate</name>
    </ligand>
</feature>
<evidence type="ECO:0000256" key="1">
    <source>
        <dbReference type="ARBA" id="ARBA00004429"/>
    </source>
</evidence>
<keyword evidence="14 23" id="KW-0460">Magnesium</keyword>
<keyword evidence="16 24" id="KW-0443">Lipid metabolism</keyword>
<dbReference type="OrthoDB" id="9796011at2"/>
<keyword evidence="13 22" id="KW-0067">ATP-binding</keyword>
<feature type="binding site" evidence="23">
    <location>
        <position position="86"/>
    </location>
    <ligand>
        <name>a divalent metal cation</name>
        <dbReference type="ChEBI" id="CHEBI:60240"/>
    </ligand>
</feature>
<evidence type="ECO:0000313" key="26">
    <source>
        <dbReference type="Proteomes" id="UP000236724"/>
    </source>
</evidence>
<evidence type="ECO:0000256" key="23">
    <source>
        <dbReference type="PIRSR" id="PIRSR600829-4"/>
    </source>
</evidence>
<evidence type="ECO:0000256" key="17">
    <source>
        <dbReference type="ARBA" id="ARBA00023136"/>
    </source>
</evidence>
<evidence type="ECO:0000256" key="19">
    <source>
        <dbReference type="ARBA" id="ARBA00023264"/>
    </source>
</evidence>
<proteinExistence type="inferred from homology"/>
<keyword evidence="11 22" id="KW-0547">Nucleotide-binding</keyword>
<dbReference type="PANTHER" id="PTHR34299">
    <property type="entry name" value="DIACYLGLYCEROL KINASE"/>
    <property type="match status" value="1"/>
</dbReference>
<feature type="binding site" evidence="22">
    <location>
        <position position="38"/>
    </location>
    <ligand>
        <name>ATP</name>
        <dbReference type="ChEBI" id="CHEBI:30616"/>
    </ligand>
</feature>
<dbReference type="PROSITE" id="PS01069">
    <property type="entry name" value="DAGK_PROKAR"/>
    <property type="match status" value="1"/>
</dbReference>
<dbReference type="CDD" id="cd14264">
    <property type="entry name" value="DAGK_IM"/>
    <property type="match status" value="1"/>
</dbReference>
<keyword evidence="15 24" id="KW-1133">Transmembrane helix</keyword>
<evidence type="ECO:0000256" key="7">
    <source>
        <dbReference type="ARBA" id="ARBA00022519"/>
    </source>
</evidence>
<feature type="active site" description="Proton acceptor" evidence="20">
    <location>
        <position position="79"/>
    </location>
</feature>
<dbReference type="EMBL" id="FMSV02000557">
    <property type="protein sequence ID" value="SEH08931.1"/>
    <property type="molecule type" value="Genomic_DNA"/>
</dbReference>
<evidence type="ECO:0000256" key="21">
    <source>
        <dbReference type="PIRSR" id="PIRSR600829-2"/>
    </source>
</evidence>
<evidence type="ECO:0000256" key="14">
    <source>
        <dbReference type="ARBA" id="ARBA00022842"/>
    </source>
</evidence>
<dbReference type="Proteomes" id="UP000236724">
    <property type="component" value="Unassembled WGS sequence"/>
</dbReference>
<evidence type="ECO:0000256" key="8">
    <source>
        <dbReference type="ARBA" id="ARBA00022679"/>
    </source>
</evidence>
<feature type="transmembrane region" description="Helical" evidence="24">
    <location>
        <begin position="66"/>
        <end position="89"/>
    </location>
</feature>
<evidence type="ECO:0000256" key="11">
    <source>
        <dbReference type="ARBA" id="ARBA00022741"/>
    </source>
</evidence>
<name>A0A1H6FHM8_9GAMM</name>
<keyword evidence="7 24" id="KW-0997">Cell inner membrane</keyword>
<evidence type="ECO:0000256" key="13">
    <source>
        <dbReference type="ARBA" id="ARBA00022840"/>
    </source>
</evidence>
<feature type="binding site" evidence="22">
    <location>
        <position position="86"/>
    </location>
    <ligand>
        <name>ATP</name>
        <dbReference type="ChEBI" id="CHEBI:30616"/>
    </ligand>
</feature>
<dbReference type="GO" id="GO:0004143">
    <property type="term" value="F:ATP-dependent diacylglycerol kinase activity"/>
    <property type="evidence" value="ECO:0007669"/>
    <property type="project" value="UniProtKB-EC"/>
</dbReference>
<organism evidence="25 26">
    <name type="scientific">Candidatus Venteria ishoeyi</name>
    <dbReference type="NCBI Taxonomy" id="1899563"/>
    <lineage>
        <taxon>Bacteria</taxon>
        <taxon>Pseudomonadati</taxon>
        <taxon>Pseudomonadota</taxon>
        <taxon>Gammaproteobacteria</taxon>
        <taxon>Thiotrichales</taxon>
        <taxon>Thiotrichaceae</taxon>
        <taxon>Venteria</taxon>
    </lineage>
</organism>
<dbReference type="GO" id="GO:0005524">
    <property type="term" value="F:ATP binding"/>
    <property type="evidence" value="ECO:0007669"/>
    <property type="project" value="UniProtKB-KW"/>
</dbReference>
<evidence type="ECO:0000256" key="6">
    <source>
        <dbReference type="ARBA" id="ARBA00022516"/>
    </source>
</evidence>
<dbReference type="GO" id="GO:0046872">
    <property type="term" value="F:metal ion binding"/>
    <property type="evidence" value="ECO:0007669"/>
    <property type="project" value="UniProtKB-KW"/>
</dbReference>
<dbReference type="RefSeq" id="WP_103922434.1">
    <property type="nucleotide sequence ID" value="NZ_FMSV02000557.1"/>
</dbReference>
<evidence type="ECO:0000256" key="2">
    <source>
        <dbReference type="ARBA" id="ARBA00005967"/>
    </source>
</evidence>
<dbReference type="InterPro" id="IPR033718">
    <property type="entry name" value="DAGK_prok"/>
</dbReference>
<keyword evidence="9 24" id="KW-0812">Transmembrane</keyword>
<dbReference type="AlphaFoldDB" id="A0A1H6FHM8"/>
<evidence type="ECO:0000256" key="22">
    <source>
        <dbReference type="PIRSR" id="PIRSR600829-3"/>
    </source>
</evidence>
<gene>
    <name evidence="25" type="primary">dgkA</name>
    <name evidence="25" type="ORF">MBHS_04824</name>
</gene>
<evidence type="ECO:0000256" key="3">
    <source>
        <dbReference type="ARBA" id="ARBA00012133"/>
    </source>
</evidence>
<dbReference type="PANTHER" id="PTHR34299:SF1">
    <property type="entry name" value="DIACYLGLYCEROL KINASE"/>
    <property type="match status" value="1"/>
</dbReference>
<keyword evidence="26" id="KW-1185">Reference proteome</keyword>
<accession>A0A1H6FHM8</accession>
<evidence type="ECO:0000256" key="24">
    <source>
        <dbReference type="RuleBase" id="RU363065"/>
    </source>
</evidence>
<evidence type="ECO:0000313" key="25">
    <source>
        <dbReference type="EMBL" id="SEH08931.1"/>
    </source>
</evidence>
<feature type="binding site" evidence="21">
    <location>
        <position position="108"/>
    </location>
    <ligand>
        <name>substrate</name>
    </ligand>
</feature>
<feature type="binding site" evidence="22">
    <location>
        <position position="26"/>
    </location>
    <ligand>
        <name>ATP</name>
        <dbReference type="ChEBI" id="CHEBI:30616"/>
    </ligand>
</feature>
<feature type="binding site" evidence="22">
    <location>
        <begin position="104"/>
        <end position="105"/>
    </location>
    <ligand>
        <name>ATP</name>
        <dbReference type="ChEBI" id="CHEBI:30616"/>
    </ligand>
</feature>
<dbReference type="GO" id="GO:0005886">
    <property type="term" value="C:plasma membrane"/>
    <property type="evidence" value="ECO:0007669"/>
    <property type="project" value="UniProtKB-SubCell"/>
</dbReference>
<dbReference type="GO" id="GO:0006654">
    <property type="term" value="P:phosphatidic acid biosynthetic process"/>
    <property type="evidence" value="ECO:0007669"/>
    <property type="project" value="InterPro"/>
</dbReference>
<evidence type="ECO:0000256" key="5">
    <source>
        <dbReference type="ARBA" id="ARBA00022475"/>
    </source>
</evidence>
<comment type="cofactor">
    <cofactor evidence="23">
        <name>Mg(2+)</name>
        <dbReference type="ChEBI" id="CHEBI:18420"/>
    </cofactor>
    <text evidence="23">Mn(2+), Zn(2+), Cd(2+) and Co(2+) support activity to lesser extents.</text>
</comment>
<feature type="binding site" evidence="23">
    <location>
        <position position="38"/>
    </location>
    <ligand>
        <name>a divalent metal cation</name>
        <dbReference type="ChEBI" id="CHEBI:60240"/>
    </ligand>
</feature>
<dbReference type="Pfam" id="PF01219">
    <property type="entry name" value="DAGK_prokar"/>
    <property type="match status" value="1"/>
</dbReference>
<feature type="transmembrane region" description="Helical" evidence="24">
    <location>
        <begin position="109"/>
        <end position="127"/>
    </location>
</feature>
<comment type="catalytic activity">
    <reaction evidence="24">
        <text>a 1,2-diacyl-sn-glycerol + ATP = a 1,2-diacyl-sn-glycero-3-phosphate + ADP + H(+)</text>
        <dbReference type="Rhea" id="RHEA:10272"/>
        <dbReference type="ChEBI" id="CHEBI:15378"/>
        <dbReference type="ChEBI" id="CHEBI:17815"/>
        <dbReference type="ChEBI" id="CHEBI:30616"/>
        <dbReference type="ChEBI" id="CHEBI:58608"/>
        <dbReference type="ChEBI" id="CHEBI:456216"/>
        <dbReference type="EC" id="2.7.1.107"/>
    </reaction>
</comment>
<feature type="binding site" evidence="22">
    <location>
        <position position="19"/>
    </location>
    <ligand>
        <name>ATP</name>
        <dbReference type="ChEBI" id="CHEBI:30616"/>
    </ligand>
</feature>
<dbReference type="InterPro" id="IPR036945">
    <property type="entry name" value="DAGK_sf"/>
</dbReference>
<keyword evidence="10 23" id="KW-0479">Metal-binding</keyword>
<dbReference type="Gene3D" id="1.10.287.3610">
    <property type="match status" value="1"/>
</dbReference>
<comment type="subcellular location">
    <subcellularLocation>
        <location evidence="1 24">Cell inner membrane</location>
        <topology evidence="1 24">Multi-pass membrane protein</topology>
    </subcellularLocation>
</comment>
<comment type="caution">
    <text evidence="24">Lacks conserved residue(s) required for the propagation of feature annotation.</text>
</comment>
<reference evidence="25 26" key="1">
    <citation type="submission" date="2016-10" db="EMBL/GenBank/DDBJ databases">
        <authorList>
            <person name="de Groot N.N."/>
        </authorList>
    </citation>
    <scope>NUCLEOTIDE SEQUENCE [LARGE SCALE GENOMIC DNA]</scope>
    <source>
        <strain evidence="25">MBHS1</strain>
    </source>
</reference>